<dbReference type="Gene3D" id="3.40.50.720">
    <property type="entry name" value="NAD(P)-binding Rossmann-like Domain"/>
    <property type="match status" value="1"/>
</dbReference>
<dbReference type="CDD" id="cd04881">
    <property type="entry name" value="ACT_HSDH-Hom"/>
    <property type="match status" value="1"/>
</dbReference>
<dbReference type="SUPFAM" id="SSF55347">
    <property type="entry name" value="Glyceraldehyde-3-phosphate dehydrogenase-like, C-terminal domain"/>
    <property type="match status" value="1"/>
</dbReference>
<protein>
    <recommendedName>
        <fullName evidence="2">homoserine dehydrogenase</fullName>
        <ecNumber evidence="2">1.1.1.3</ecNumber>
    </recommendedName>
</protein>
<dbReference type="FunFam" id="3.30.70.260:FF:000030">
    <property type="entry name" value="Homoserine dehydrogenase"/>
    <property type="match status" value="1"/>
</dbReference>
<dbReference type="Gene3D" id="3.30.360.10">
    <property type="entry name" value="Dihydrodipicolinate Reductase, domain 2"/>
    <property type="match status" value="1"/>
</dbReference>
<evidence type="ECO:0000259" key="9">
    <source>
        <dbReference type="PROSITE" id="PS51671"/>
    </source>
</evidence>
<evidence type="ECO:0000256" key="1">
    <source>
        <dbReference type="ARBA" id="ARBA00006753"/>
    </source>
</evidence>
<keyword evidence="7" id="KW-0486">Methionine biosynthesis</keyword>
<dbReference type="PANTHER" id="PTHR43331:SF1">
    <property type="entry name" value="HOMOSERINE DEHYDROGENASE"/>
    <property type="match status" value="1"/>
</dbReference>
<dbReference type="EMBL" id="UOGA01000173">
    <property type="protein sequence ID" value="VAX20317.1"/>
    <property type="molecule type" value="Genomic_DNA"/>
</dbReference>
<dbReference type="GO" id="GO:0009088">
    <property type="term" value="P:threonine biosynthetic process"/>
    <property type="evidence" value="ECO:0007669"/>
    <property type="project" value="UniProtKB-KW"/>
</dbReference>
<gene>
    <name evidence="10" type="ORF">MNBD_NITROSPINAE04-1110</name>
</gene>
<comment type="similarity">
    <text evidence="1">Belongs to the homoserine dehydrogenase family.</text>
</comment>
<accession>A0A3B1CUF6</accession>
<name>A0A3B1CUF6_9ZZZZ</name>
<dbReference type="InterPro" id="IPR045865">
    <property type="entry name" value="ACT-like_dom_sf"/>
</dbReference>
<dbReference type="InterPro" id="IPR001342">
    <property type="entry name" value="HDH_cat"/>
</dbReference>
<keyword evidence="6 10" id="KW-0560">Oxidoreductase</keyword>
<dbReference type="NCBIfam" id="NF004976">
    <property type="entry name" value="PRK06349.1"/>
    <property type="match status" value="1"/>
</dbReference>
<evidence type="ECO:0000256" key="5">
    <source>
        <dbReference type="ARBA" id="ARBA00022857"/>
    </source>
</evidence>
<dbReference type="EC" id="1.1.1.3" evidence="2"/>
<dbReference type="Pfam" id="PF00742">
    <property type="entry name" value="Homoserine_dh"/>
    <property type="match status" value="1"/>
</dbReference>
<dbReference type="PROSITE" id="PS51671">
    <property type="entry name" value="ACT"/>
    <property type="match status" value="1"/>
</dbReference>
<sequence>VAGAIPVIRTIRHSFASDRIVLVQGIVNGTGNYILSRMTDEGKPFDDILKDAQALGYAEADPALDVGGGDSAHKIAILASLAFRTPVDFKDVYTEGITAITPEDIIMAGEFGYRVKLLALARRNQNSIDVRVHPAMVPKNHMIANVNGALNAVEIIGDYAGPNTLQGPGAGAGPTASAVVADIVDIGGKIVYGGAGKVSPIGIPLSSRKKIPVAPVAQVSSEYYLRFTVPDRPGVLAEISGALGRNKISISSMIQRGRKENEPVSVVLMTHTALESDLNKALDEIARTDVCQADTMRVRIVKDA</sequence>
<organism evidence="10">
    <name type="scientific">hydrothermal vent metagenome</name>
    <dbReference type="NCBI Taxonomy" id="652676"/>
    <lineage>
        <taxon>unclassified sequences</taxon>
        <taxon>metagenomes</taxon>
        <taxon>ecological metagenomes</taxon>
    </lineage>
</organism>
<evidence type="ECO:0000256" key="4">
    <source>
        <dbReference type="ARBA" id="ARBA00022697"/>
    </source>
</evidence>
<dbReference type="InterPro" id="IPR002912">
    <property type="entry name" value="ACT_dom"/>
</dbReference>
<dbReference type="GO" id="GO:0009086">
    <property type="term" value="P:methionine biosynthetic process"/>
    <property type="evidence" value="ECO:0007669"/>
    <property type="project" value="UniProtKB-KW"/>
</dbReference>
<dbReference type="Pfam" id="PF01842">
    <property type="entry name" value="ACT"/>
    <property type="match status" value="1"/>
</dbReference>
<reference evidence="10" key="1">
    <citation type="submission" date="2018-06" db="EMBL/GenBank/DDBJ databases">
        <authorList>
            <person name="Zhirakovskaya E."/>
        </authorList>
    </citation>
    <scope>NUCLEOTIDE SEQUENCE</scope>
</reference>
<keyword evidence="5" id="KW-0521">NADP</keyword>
<evidence type="ECO:0000256" key="2">
    <source>
        <dbReference type="ARBA" id="ARBA00013213"/>
    </source>
</evidence>
<keyword evidence="4" id="KW-0791">Threonine biosynthesis</keyword>
<evidence type="ECO:0000313" key="10">
    <source>
        <dbReference type="EMBL" id="VAX20317.1"/>
    </source>
</evidence>
<dbReference type="InterPro" id="IPR019811">
    <property type="entry name" value="HDH_CS"/>
</dbReference>
<dbReference type="AlphaFoldDB" id="A0A3B1CUF6"/>
<feature type="non-terminal residue" evidence="10">
    <location>
        <position position="1"/>
    </location>
</feature>
<evidence type="ECO:0000256" key="3">
    <source>
        <dbReference type="ARBA" id="ARBA00022605"/>
    </source>
</evidence>
<dbReference type="SUPFAM" id="SSF55021">
    <property type="entry name" value="ACT-like"/>
    <property type="match status" value="1"/>
</dbReference>
<evidence type="ECO:0000256" key="8">
    <source>
        <dbReference type="ARBA" id="ARBA00034478"/>
    </source>
</evidence>
<evidence type="ECO:0000256" key="6">
    <source>
        <dbReference type="ARBA" id="ARBA00023002"/>
    </source>
</evidence>
<dbReference type="PANTHER" id="PTHR43331">
    <property type="entry name" value="HOMOSERINE DEHYDROGENASE"/>
    <property type="match status" value="1"/>
</dbReference>
<dbReference type="Gene3D" id="3.30.70.260">
    <property type="match status" value="1"/>
</dbReference>
<comment type="pathway">
    <text evidence="8">Amino-acid biosynthesis; L-methionine biosynthesis via de novo pathway.</text>
</comment>
<keyword evidence="3" id="KW-0028">Amino-acid biosynthesis</keyword>
<dbReference type="PROSITE" id="PS01042">
    <property type="entry name" value="HOMOSER_DHGENASE"/>
    <property type="match status" value="1"/>
</dbReference>
<dbReference type="FunFam" id="3.30.360.10:FF:000005">
    <property type="entry name" value="Homoserine dehydrogenase"/>
    <property type="match status" value="1"/>
</dbReference>
<feature type="domain" description="ACT" evidence="9">
    <location>
        <begin position="224"/>
        <end position="303"/>
    </location>
</feature>
<proteinExistence type="inferred from homology"/>
<dbReference type="GO" id="GO:0004412">
    <property type="term" value="F:homoserine dehydrogenase activity"/>
    <property type="evidence" value="ECO:0007669"/>
    <property type="project" value="UniProtKB-EC"/>
</dbReference>
<evidence type="ECO:0000256" key="7">
    <source>
        <dbReference type="ARBA" id="ARBA00023167"/>
    </source>
</evidence>